<accession>A0ACB8W336</accession>
<gene>
    <name evidence="1" type="ORF">L3Q82_012478</name>
</gene>
<protein>
    <submittedName>
        <fullName evidence="1">Uncharacterized protein</fullName>
    </submittedName>
</protein>
<comment type="caution">
    <text evidence="1">The sequence shown here is derived from an EMBL/GenBank/DDBJ whole genome shotgun (WGS) entry which is preliminary data.</text>
</comment>
<name>A0ACB8W336_9TELE</name>
<organism evidence="1 2">
    <name type="scientific">Scortum barcoo</name>
    <name type="common">barcoo grunter</name>
    <dbReference type="NCBI Taxonomy" id="214431"/>
    <lineage>
        <taxon>Eukaryota</taxon>
        <taxon>Metazoa</taxon>
        <taxon>Chordata</taxon>
        <taxon>Craniata</taxon>
        <taxon>Vertebrata</taxon>
        <taxon>Euteleostomi</taxon>
        <taxon>Actinopterygii</taxon>
        <taxon>Neopterygii</taxon>
        <taxon>Teleostei</taxon>
        <taxon>Neoteleostei</taxon>
        <taxon>Acanthomorphata</taxon>
        <taxon>Eupercaria</taxon>
        <taxon>Centrarchiformes</taxon>
        <taxon>Terapontoidei</taxon>
        <taxon>Terapontidae</taxon>
        <taxon>Scortum</taxon>
    </lineage>
</organism>
<sequence length="358" mass="40818">MEQLAAPTRLQQEYRECSLMHFTETLAEPPHPGLHWCSWTDFISSEADRNTRESGKKKGGGIALFVNDKWCNPGHIHVKEQRCTRDRYHPAVLPAKFSHVITITTYIPPSANADAACKLLHTVVAQLQTEHPQAFLLITGDFNHASLSATLPNFHQYVNCCTRDNKTLDLLYANTAGAYSSSPLPPLGRSDHNLTWEVLCGPHEQDTDSLTDCITDYINFCVETTVPTRRVRCFSNNKPWVTPDLRALLLEKKRAFQSGDRDELRRLQRDLKWKIKECKASYRRKMEDHLQQKNAREVWRGLQAISGQGNGEKRNPEPGDRDWANKLNLFSPLTFPLHPVHIGLHILHGQLPPPEVLR</sequence>
<dbReference type="EMBL" id="CM041545">
    <property type="protein sequence ID" value="KAI3362151.1"/>
    <property type="molecule type" value="Genomic_DNA"/>
</dbReference>
<reference evidence="1" key="1">
    <citation type="submission" date="2022-04" db="EMBL/GenBank/DDBJ databases">
        <title>Jade perch genome.</title>
        <authorList>
            <person name="Chao B."/>
        </authorList>
    </citation>
    <scope>NUCLEOTIDE SEQUENCE</scope>
    <source>
        <strain evidence="1">CB-2022</strain>
    </source>
</reference>
<proteinExistence type="predicted"/>
<keyword evidence="2" id="KW-1185">Reference proteome</keyword>
<evidence type="ECO:0000313" key="2">
    <source>
        <dbReference type="Proteomes" id="UP000831701"/>
    </source>
</evidence>
<evidence type="ECO:0000313" key="1">
    <source>
        <dbReference type="EMBL" id="KAI3362151.1"/>
    </source>
</evidence>
<dbReference type="Proteomes" id="UP000831701">
    <property type="component" value="Chromosome 15"/>
</dbReference>